<keyword evidence="1" id="KW-0862">Zinc</keyword>
<evidence type="ECO:0000313" key="4">
    <source>
        <dbReference type="Proteomes" id="UP000784700"/>
    </source>
</evidence>
<dbReference type="SMART" id="SM00849">
    <property type="entry name" value="Lactamase_B"/>
    <property type="match status" value="1"/>
</dbReference>
<dbReference type="Pfam" id="PF12706">
    <property type="entry name" value="Lactamase_B_2"/>
    <property type="match status" value="1"/>
</dbReference>
<dbReference type="EMBL" id="QUBG01000002">
    <property type="protein sequence ID" value="TPR45244.1"/>
    <property type="molecule type" value="Genomic_DNA"/>
</dbReference>
<proteinExistence type="predicted"/>
<gene>
    <name evidence="3" type="ORF">DY130_03355</name>
</gene>
<sequence length="246" mass="27974">MKIRILGYYGGYPYDGVGTSGYLVQSGNFNLLLDCGSGVLLELEKYLDPLRLDAVLLSHYHHDHKADVGVLEYYWQLHSENRKENTLPIYGNIDDKINFDGLTWNDDTKGIPYHENDTLNLGPFLIEFMKTQHPVSAYAVKIIEKSTNKIFVFTADTKYFDGLINFCKNADLLITDTNFYKNKQGTKWHMTSEESGYLAKQSNAKNVIISHLPQYGSLNQLLYETRAEAGSNINVKIAKLGLQFNI</sequence>
<comment type="caution">
    <text evidence="3">The sequence shown here is derived from an EMBL/GenBank/DDBJ whole genome shotgun (WGS) entry which is preliminary data.</text>
</comment>
<protein>
    <submittedName>
        <fullName evidence="3">MBL fold metallo-hydrolase</fullName>
    </submittedName>
</protein>
<dbReference type="InterPro" id="IPR001279">
    <property type="entry name" value="Metallo-B-lactamas"/>
</dbReference>
<dbReference type="CDD" id="cd07716">
    <property type="entry name" value="RNaseZ_short-form-like_MBL-fold"/>
    <property type="match status" value="1"/>
</dbReference>
<dbReference type="InterPro" id="IPR036866">
    <property type="entry name" value="RibonucZ/Hydroxyglut_hydro"/>
</dbReference>
<dbReference type="Gene3D" id="3.60.15.10">
    <property type="entry name" value="Ribonuclease Z/Hydroxyacylglutathione hydrolase-like"/>
    <property type="match status" value="1"/>
</dbReference>
<feature type="domain" description="Metallo-beta-lactamase" evidence="2">
    <location>
        <begin position="18"/>
        <end position="211"/>
    </location>
</feature>
<dbReference type="Proteomes" id="UP000784700">
    <property type="component" value="Unassembled WGS sequence"/>
</dbReference>
<dbReference type="SUPFAM" id="SSF56281">
    <property type="entry name" value="Metallo-hydrolase/oxidoreductase"/>
    <property type="match status" value="1"/>
</dbReference>
<organism evidence="3 4">
    <name type="scientific">Apilactobacillus micheneri</name>
    <dbReference type="NCBI Taxonomy" id="1899430"/>
    <lineage>
        <taxon>Bacteria</taxon>
        <taxon>Bacillati</taxon>
        <taxon>Bacillota</taxon>
        <taxon>Bacilli</taxon>
        <taxon>Lactobacillales</taxon>
        <taxon>Lactobacillaceae</taxon>
        <taxon>Apilactobacillus</taxon>
    </lineage>
</organism>
<name>A0A9Q8MUK2_9LACO</name>
<accession>A0A9Q8MUK2</accession>
<dbReference type="RefSeq" id="WP_140924211.1">
    <property type="nucleotide sequence ID" value="NZ_QUBF01000002.1"/>
</dbReference>
<evidence type="ECO:0000256" key="1">
    <source>
        <dbReference type="ARBA" id="ARBA00022833"/>
    </source>
</evidence>
<dbReference type="GO" id="GO:0042781">
    <property type="term" value="F:3'-tRNA processing endoribonuclease activity"/>
    <property type="evidence" value="ECO:0007669"/>
    <property type="project" value="TreeGrafter"/>
</dbReference>
<dbReference type="PANTHER" id="PTHR46018:SF4">
    <property type="entry name" value="METALLO-HYDROLASE YHFI-RELATED"/>
    <property type="match status" value="1"/>
</dbReference>
<reference evidence="3" key="1">
    <citation type="submission" date="2018-08" db="EMBL/GenBank/DDBJ databases">
        <title>Comparative genomics of wild bee and flower associated Lactobacillus reveals potential adaptation to the bee host.</title>
        <authorList>
            <person name="Vuong H.Q."/>
            <person name="Mcfrederick Q.S."/>
        </authorList>
    </citation>
    <scope>NUCLEOTIDE SEQUENCE</scope>
    <source>
        <strain evidence="3">HV_63</strain>
    </source>
</reference>
<evidence type="ECO:0000259" key="2">
    <source>
        <dbReference type="SMART" id="SM00849"/>
    </source>
</evidence>
<dbReference type="AlphaFoldDB" id="A0A9Q8MUK2"/>
<dbReference type="PANTHER" id="PTHR46018">
    <property type="entry name" value="ZINC PHOSPHODIESTERASE ELAC PROTEIN 1"/>
    <property type="match status" value="1"/>
</dbReference>
<evidence type="ECO:0000313" key="3">
    <source>
        <dbReference type="EMBL" id="TPR45244.1"/>
    </source>
</evidence>